<comment type="subcellular location">
    <subcellularLocation>
        <location evidence="6">Cytoplasm</location>
    </subcellularLocation>
</comment>
<organism evidence="8 9">
    <name type="scientific">Carboxydothermus pertinax</name>
    <dbReference type="NCBI Taxonomy" id="870242"/>
    <lineage>
        <taxon>Bacteria</taxon>
        <taxon>Bacillati</taxon>
        <taxon>Bacillota</taxon>
        <taxon>Clostridia</taxon>
        <taxon>Thermoanaerobacterales</taxon>
        <taxon>Thermoanaerobacteraceae</taxon>
        <taxon>Carboxydothermus</taxon>
    </lineage>
</organism>
<comment type="caution">
    <text evidence="8">The sequence shown here is derived from an EMBL/GenBank/DDBJ whole genome shotgun (WGS) entry which is preliminary data.</text>
</comment>
<dbReference type="InterPro" id="IPR013849">
    <property type="entry name" value="DNA_helicase_Holl-junc_RuvA_I"/>
</dbReference>
<dbReference type="GO" id="GO:0009379">
    <property type="term" value="C:Holliday junction helicase complex"/>
    <property type="evidence" value="ECO:0007669"/>
    <property type="project" value="InterPro"/>
</dbReference>
<dbReference type="GO" id="GO:0000400">
    <property type="term" value="F:four-way junction DNA binding"/>
    <property type="evidence" value="ECO:0007669"/>
    <property type="project" value="UniProtKB-UniRule"/>
</dbReference>
<evidence type="ECO:0000256" key="4">
    <source>
        <dbReference type="ARBA" id="ARBA00023172"/>
    </source>
</evidence>
<dbReference type="STRING" id="870242.cpu_22750"/>
<dbReference type="HAMAP" id="MF_00031">
    <property type="entry name" value="DNA_HJ_migration_RuvA"/>
    <property type="match status" value="1"/>
</dbReference>
<keyword evidence="4 6" id="KW-0233">DNA recombination</keyword>
<comment type="subunit">
    <text evidence="6">Homotetramer. Forms an RuvA(8)-RuvB(12)-Holliday junction (HJ) complex. HJ DNA is sandwiched between 2 RuvA tetramers; dsDNA enters through RuvA and exits via RuvB. An RuvB hexamer assembles on each DNA strand where it exits the tetramer. Each RuvB hexamer is contacted by two RuvA subunits (via domain III) on 2 adjacent RuvB subunits; this complex drives branch migration. In the full resolvosome a probable DNA-RuvA(4)-RuvB(12)-RuvC(2) complex forms which resolves the HJ.</text>
</comment>
<feature type="domain" description="Helix-hairpin-helix DNA-binding motif class 1" evidence="7">
    <location>
        <begin position="107"/>
        <end position="126"/>
    </location>
</feature>
<evidence type="ECO:0000256" key="2">
    <source>
        <dbReference type="ARBA" id="ARBA00022763"/>
    </source>
</evidence>
<dbReference type="GO" id="GO:0009378">
    <property type="term" value="F:four-way junction helicase activity"/>
    <property type="evidence" value="ECO:0007669"/>
    <property type="project" value="InterPro"/>
</dbReference>
<gene>
    <name evidence="6" type="primary">ruvA</name>
    <name evidence="8" type="ORF">cpu_22750</name>
</gene>
<dbReference type="Gene3D" id="2.40.50.140">
    <property type="entry name" value="Nucleic acid-binding proteins"/>
    <property type="match status" value="1"/>
</dbReference>
<dbReference type="InterPro" id="IPR012340">
    <property type="entry name" value="NA-bd_OB-fold"/>
</dbReference>
<keyword evidence="9" id="KW-1185">Reference proteome</keyword>
<dbReference type="SUPFAM" id="SSF50249">
    <property type="entry name" value="Nucleic acid-binding proteins"/>
    <property type="match status" value="1"/>
</dbReference>
<dbReference type="GO" id="GO:0005737">
    <property type="term" value="C:cytoplasm"/>
    <property type="evidence" value="ECO:0007669"/>
    <property type="project" value="UniProtKB-SubCell"/>
</dbReference>
<dbReference type="GO" id="GO:0048476">
    <property type="term" value="C:Holliday junction resolvase complex"/>
    <property type="evidence" value="ECO:0007669"/>
    <property type="project" value="UniProtKB-UniRule"/>
</dbReference>
<dbReference type="SUPFAM" id="SSF47781">
    <property type="entry name" value="RuvA domain 2-like"/>
    <property type="match status" value="1"/>
</dbReference>
<dbReference type="OrthoDB" id="5293449at2"/>
<name>A0A1L8CXV4_9THEO</name>
<dbReference type="InterPro" id="IPR003583">
    <property type="entry name" value="Hlx-hairpin-Hlx_DNA-bd_motif"/>
</dbReference>
<comment type="domain">
    <text evidence="6">Has three domains with a flexible linker between the domains II and III and assumes an 'L' shape. Domain III is highly mobile and contacts RuvB.</text>
</comment>
<dbReference type="CDD" id="cd14332">
    <property type="entry name" value="UBA_RuvA_C"/>
    <property type="match status" value="1"/>
</dbReference>
<dbReference type="SMART" id="SM00278">
    <property type="entry name" value="HhH1"/>
    <property type="match status" value="2"/>
</dbReference>
<evidence type="ECO:0000313" key="8">
    <source>
        <dbReference type="EMBL" id="GAV23765.1"/>
    </source>
</evidence>
<dbReference type="Pfam" id="PF07499">
    <property type="entry name" value="RuvA_C"/>
    <property type="match status" value="1"/>
</dbReference>
<dbReference type="GO" id="GO:0005524">
    <property type="term" value="F:ATP binding"/>
    <property type="evidence" value="ECO:0007669"/>
    <property type="project" value="InterPro"/>
</dbReference>
<evidence type="ECO:0000256" key="5">
    <source>
        <dbReference type="ARBA" id="ARBA00023204"/>
    </source>
</evidence>
<dbReference type="InterPro" id="IPR011114">
    <property type="entry name" value="RuvA_C"/>
</dbReference>
<keyword evidence="8" id="KW-0547">Nucleotide-binding</keyword>
<keyword evidence="2 6" id="KW-0227">DNA damage</keyword>
<comment type="caution">
    <text evidence="6">Lacks conserved residue(s) required for the propagation of feature annotation.</text>
</comment>
<comment type="function">
    <text evidence="6">The RuvA-RuvB-RuvC complex processes Holliday junction (HJ) DNA during genetic recombination and DNA repair, while the RuvA-RuvB complex plays an important role in the rescue of blocked DNA replication forks via replication fork reversal (RFR). RuvA specifically binds to HJ cruciform DNA, conferring on it an open structure. The RuvB hexamer acts as an ATP-dependent pump, pulling dsDNA into and through the RuvAB complex. HJ branch migration allows RuvC to scan DNA until it finds its consensus sequence, where it cleaves and resolves the cruciform DNA.</text>
</comment>
<keyword evidence="8" id="KW-0067">ATP-binding</keyword>
<dbReference type="Pfam" id="PF14520">
    <property type="entry name" value="HHH_5"/>
    <property type="match status" value="1"/>
</dbReference>
<keyword evidence="1 6" id="KW-0963">Cytoplasm</keyword>
<evidence type="ECO:0000259" key="7">
    <source>
        <dbReference type="SMART" id="SM00278"/>
    </source>
</evidence>
<evidence type="ECO:0000256" key="3">
    <source>
        <dbReference type="ARBA" id="ARBA00023125"/>
    </source>
</evidence>
<keyword evidence="5 6" id="KW-0234">DNA repair</keyword>
<dbReference type="EMBL" id="BDJK01000055">
    <property type="protein sequence ID" value="GAV23765.1"/>
    <property type="molecule type" value="Genomic_DNA"/>
</dbReference>
<feature type="region of interest" description="Domain III" evidence="6">
    <location>
        <begin position="146"/>
        <end position="196"/>
    </location>
</feature>
<evidence type="ECO:0000256" key="1">
    <source>
        <dbReference type="ARBA" id="ARBA00022490"/>
    </source>
</evidence>
<evidence type="ECO:0000256" key="6">
    <source>
        <dbReference type="HAMAP-Rule" id="MF_00031"/>
    </source>
</evidence>
<sequence length="196" mass="21771">MIAVLRGKVIGKLGDAVILETNGIGFKVTVLGREINKLFLNSEAVLFTSLLIREDGWFLYGFEDEETRQLFDLLLSVSGIGPKAALAILNEFRPSELKQIIATKNEKALTRVSGIGQKNAQRLFLELKDKIEGVVTTGDYFEEENDFADIWNDVQQGLINLGVSAAEARELIRKVDKKGIKTPEEGLAFALKFLNK</sequence>
<reference evidence="9" key="1">
    <citation type="submission" date="2016-12" db="EMBL/GenBank/DDBJ databases">
        <title>Draft Genome Sequences od Carboxydothermus pertinax and islandicus, Hydrogenogenic Carboxydotrophic Bacteria.</title>
        <authorList>
            <person name="Fukuyama Y."/>
            <person name="Ohmae K."/>
            <person name="Yoneda Y."/>
            <person name="Yoshida T."/>
            <person name="Sako Y."/>
        </authorList>
    </citation>
    <scope>NUCLEOTIDE SEQUENCE [LARGE SCALE GENOMIC DNA]</scope>
    <source>
        <strain evidence="9">Ug1</strain>
    </source>
</reference>
<proteinExistence type="inferred from homology"/>
<dbReference type="Gene3D" id="1.10.150.20">
    <property type="entry name" value="5' to 3' exonuclease, C-terminal subdomain"/>
    <property type="match status" value="1"/>
</dbReference>
<dbReference type="NCBIfam" id="TIGR00084">
    <property type="entry name" value="ruvA"/>
    <property type="match status" value="1"/>
</dbReference>
<dbReference type="GO" id="GO:0006310">
    <property type="term" value="P:DNA recombination"/>
    <property type="evidence" value="ECO:0007669"/>
    <property type="project" value="UniProtKB-UniRule"/>
</dbReference>
<keyword evidence="8" id="KW-0347">Helicase</keyword>
<protein>
    <recommendedName>
        <fullName evidence="6">Holliday junction branch migration complex subunit RuvA</fullName>
    </recommendedName>
</protein>
<dbReference type="RefSeq" id="WP_075860152.1">
    <property type="nucleotide sequence ID" value="NZ_BDJK01000055.1"/>
</dbReference>
<accession>A0A1L8CXV4</accession>
<dbReference type="Proteomes" id="UP000187485">
    <property type="component" value="Unassembled WGS sequence"/>
</dbReference>
<dbReference type="Pfam" id="PF01330">
    <property type="entry name" value="RuvA_N"/>
    <property type="match status" value="1"/>
</dbReference>
<dbReference type="AlphaFoldDB" id="A0A1L8CXV4"/>
<dbReference type="InterPro" id="IPR000085">
    <property type="entry name" value="RuvA"/>
</dbReference>
<keyword evidence="8" id="KW-0378">Hydrolase</keyword>
<evidence type="ECO:0000313" key="9">
    <source>
        <dbReference type="Proteomes" id="UP000187485"/>
    </source>
</evidence>
<keyword evidence="3 6" id="KW-0238">DNA-binding</keyword>
<comment type="similarity">
    <text evidence="6">Belongs to the RuvA family.</text>
</comment>
<feature type="domain" description="Helix-hairpin-helix DNA-binding motif class 1" evidence="7">
    <location>
        <begin position="72"/>
        <end position="91"/>
    </location>
</feature>
<dbReference type="GO" id="GO:0006281">
    <property type="term" value="P:DNA repair"/>
    <property type="evidence" value="ECO:0007669"/>
    <property type="project" value="UniProtKB-UniRule"/>
</dbReference>
<dbReference type="InterPro" id="IPR010994">
    <property type="entry name" value="RuvA_2-like"/>
</dbReference>